<feature type="site" description="Transition state stabilizer" evidence="8">
    <location>
        <position position="186"/>
    </location>
</feature>
<evidence type="ECO:0000256" key="8">
    <source>
        <dbReference type="PIRSR" id="PIRSR613078-3"/>
    </source>
</evidence>
<name>A0AAE1DZC1_9GAST</name>
<dbReference type="NCBIfam" id="NF010713">
    <property type="entry name" value="PRK14115.1"/>
    <property type="match status" value="1"/>
</dbReference>
<comment type="caution">
    <text evidence="9">The sequence shown here is derived from an EMBL/GenBank/DDBJ whole genome shotgun (WGS) entry which is preliminary data.</text>
</comment>
<dbReference type="PANTHER" id="PTHR11931">
    <property type="entry name" value="PHOSPHOGLYCERATE MUTASE"/>
    <property type="match status" value="1"/>
</dbReference>
<protein>
    <recommendedName>
        <fullName evidence="3">phosphoglycerate mutase (2,3-diphosphoglycerate-dependent)</fullName>
        <ecNumber evidence="3">5.4.2.11</ecNumber>
    </recommendedName>
</protein>
<proteinExistence type="inferred from homology"/>
<organism evidence="9 10">
    <name type="scientific">Elysia crispata</name>
    <name type="common">lettuce slug</name>
    <dbReference type="NCBI Taxonomy" id="231223"/>
    <lineage>
        <taxon>Eukaryota</taxon>
        <taxon>Metazoa</taxon>
        <taxon>Spiralia</taxon>
        <taxon>Lophotrochozoa</taxon>
        <taxon>Mollusca</taxon>
        <taxon>Gastropoda</taxon>
        <taxon>Heterobranchia</taxon>
        <taxon>Euthyneura</taxon>
        <taxon>Panpulmonata</taxon>
        <taxon>Sacoglossa</taxon>
        <taxon>Placobranchoidea</taxon>
        <taxon>Plakobranchidae</taxon>
        <taxon>Elysia</taxon>
    </lineage>
</organism>
<evidence type="ECO:0000256" key="5">
    <source>
        <dbReference type="ARBA" id="ARBA00023235"/>
    </source>
</evidence>
<feature type="binding site" evidence="7">
    <location>
        <position position="102"/>
    </location>
    <ligand>
        <name>substrate</name>
    </ligand>
</feature>
<feature type="active site" description="Proton donor/acceptor" evidence="6">
    <location>
        <position position="91"/>
    </location>
</feature>
<evidence type="ECO:0000256" key="4">
    <source>
        <dbReference type="ARBA" id="ARBA00023152"/>
    </source>
</evidence>
<feature type="binding site" evidence="7">
    <location>
        <begin position="187"/>
        <end position="188"/>
    </location>
    <ligand>
        <name>substrate</name>
    </ligand>
</feature>
<dbReference type="SUPFAM" id="SSF53254">
    <property type="entry name" value="Phosphoglycerate mutase-like"/>
    <property type="match status" value="1"/>
</dbReference>
<evidence type="ECO:0000256" key="2">
    <source>
        <dbReference type="ARBA" id="ARBA00006717"/>
    </source>
</evidence>
<evidence type="ECO:0000256" key="6">
    <source>
        <dbReference type="PIRSR" id="PIRSR613078-1"/>
    </source>
</evidence>
<dbReference type="PIRSF" id="PIRSF000709">
    <property type="entry name" value="6PFK_2-Ptase"/>
    <property type="match status" value="1"/>
</dbReference>
<evidence type="ECO:0000313" key="10">
    <source>
        <dbReference type="Proteomes" id="UP001283361"/>
    </source>
</evidence>
<dbReference type="NCBIfam" id="TIGR01258">
    <property type="entry name" value="pgm_1"/>
    <property type="match status" value="1"/>
</dbReference>
<dbReference type="Pfam" id="PF00300">
    <property type="entry name" value="His_Phos_1"/>
    <property type="match status" value="1"/>
</dbReference>
<dbReference type="SMART" id="SM00855">
    <property type="entry name" value="PGAM"/>
    <property type="match status" value="1"/>
</dbReference>
<dbReference type="Proteomes" id="UP001283361">
    <property type="component" value="Unassembled WGS sequence"/>
</dbReference>
<dbReference type="EC" id="5.4.2.11" evidence="3"/>
<keyword evidence="10" id="KW-1185">Reference proteome</keyword>
<dbReference type="HAMAP" id="MF_01039">
    <property type="entry name" value="PGAM_GpmA"/>
    <property type="match status" value="1"/>
</dbReference>
<accession>A0AAE1DZC1</accession>
<comment type="catalytic activity">
    <reaction evidence="1">
        <text>(2R)-2-phosphoglycerate = (2R)-3-phosphoglycerate</text>
        <dbReference type="Rhea" id="RHEA:15901"/>
        <dbReference type="ChEBI" id="CHEBI:58272"/>
        <dbReference type="ChEBI" id="CHEBI:58289"/>
        <dbReference type="EC" id="5.4.2.11"/>
    </reaction>
</comment>
<keyword evidence="5" id="KW-0413">Isomerase</keyword>
<dbReference type="EMBL" id="JAWDGP010001771">
    <property type="protein sequence ID" value="KAK3788312.1"/>
    <property type="molecule type" value="Genomic_DNA"/>
</dbReference>
<dbReference type="GO" id="GO:0006096">
    <property type="term" value="P:glycolytic process"/>
    <property type="evidence" value="ECO:0007669"/>
    <property type="project" value="UniProtKB-KW"/>
</dbReference>
<keyword evidence="4" id="KW-0324">Glycolysis</keyword>
<reference evidence="9" key="1">
    <citation type="journal article" date="2023" name="G3 (Bethesda)">
        <title>A reference genome for the long-term kleptoplast-retaining sea slug Elysia crispata morphotype clarki.</title>
        <authorList>
            <person name="Eastman K.E."/>
            <person name="Pendleton A.L."/>
            <person name="Shaikh M.A."/>
            <person name="Suttiyut T."/>
            <person name="Ogas R."/>
            <person name="Tomko P."/>
            <person name="Gavelis G."/>
            <person name="Widhalm J.R."/>
            <person name="Wisecaver J.H."/>
        </authorList>
    </citation>
    <scope>NUCLEOTIDE SEQUENCE</scope>
    <source>
        <strain evidence="9">ECLA1</strain>
    </source>
</reference>
<feature type="active site" description="Tele-phosphohistidine intermediate" evidence="6">
    <location>
        <position position="12"/>
    </location>
</feature>
<gene>
    <name evidence="9" type="ORF">RRG08_007615</name>
</gene>
<dbReference type="InterPro" id="IPR029033">
    <property type="entry name" value="His_PPase_superfam"/>
</dbReference>
<dbReference type="AlphaFoldDB" id="A0AAE1DZC1"/>
<dbReference type="InterPro" id="IPR013078">
    <property type="entry name" value="His_Pase_superF_clade-1"/>
</dbReference>
<evidence type="ECO:0000256" key="3">
    <source>
        <dbReference type="ARBA" id="ARBA00012028"/>
    </source>
</evidence>
<comment type="similarity">
    <text evidence="2">Belongs to the phosphoglycerate mutase family. BPG-dependent PGAM subfamily.</text>
</comment>
<dbReference type="Gene3D" id="3.40.50.1240">
    <property type="entry name" value="Phosphoglycerate mutase-like"/>
    <property type="match status" value="1"/>
</dbReference>
<feature type="binding site" evidence="7">
    <location>
        <position position="64"/>
    </location>
    <ligand>
        <name>substrate</name>
    </ligand>
</feature>
<evidence type="ECO:0000256" key="7">
    <source>
        <dbReference type="PIRSR" id="PIRSR613078-2"/>
    </source>
</evidence>
<evidence type="ECO:0000313" key="9">
    <source>
        <dbReference type="EMBL" id="KAK3788312.1"/>
    </source>
</evidence>
<dbReference type="GO" id="GO:0004619">
    <property type="term" value="F:phosphoglycerate mutase activity"/>
    <property type="evidence" value="ECO:0007669"/>
    <property type="project" value="UniProtKB-EC"/>
</dbReference>
<sequence>MAAKYKLVIVRHGESEFTLKSLFCGFGNDADLSETGAKEAIHSAELIKAEGIEFDVAYTSVLKRAIKTLYLIQEELDCHWLPVIKSWRLNERHHGALQGLSKSEMAEKYGEDKVKMWRRSYHVRPDPLEKTNERYCFNAKPYAGMDQSMIPDCESLKDTVERLLPFWYDEIAPAIKCGKRVLIVAHGNSCRSLVKFLENVSDDDVINVEVPQGIPLVYELGEDLRPVKHYYLGSEAELAAGKAKQINQGKPNFKGY</sequence>
<dbReference type="InterPro" id="IPR005952">
    <property type="entry name" value="Phosphogly_mut1"/>
</dbReference>
<evidence type="ECO:0000256" key="1">
    <source>
        <dbReference type="ARBA" id="ARBA00000380"/>
    </source>
</evidence>
<dbReference type="FunFam" id="3.40.50.1240:FF:000003">
    <property type="entry name" value="2,3-bisphosphoglycerate-dependent phosphoglycerate mutase"/>
    <property type="match status" value="1"/>
</dbReference>
<feature type="binding site" evidence="7">
    <location>
        <begin position="118"/>
        <end position="119"/>
    </location>
    <ligand>
        <name>substrate</name>
    </ligand>
</feature>
<dbReference type="CDD" id="cd07067">
    <property type="entry name" value="HP_PGM_like"/>
    <property type="match status" value="1"/>
</dbReference>